<evidence type="ECO:0000313" key="10">
    <source>
        <dbReference type="Proteomes" id="UP000243413"/>
    </source>
</evidence>
<dbReference type="OrthoDB" id="5562213at2"/>
<evidence type="ECO:0000256" key="8">
    <source>
        <dbReference type="SAM" id="Phobius"/>
    </source>
</evidence>
<evidence type="ECO:0000256" key="3">
    <source>
        <dbReference type="ARBA" id="ARBA00022448"/>
    </source>
</evidence>
<evidence type="ECO:0000256" key="5">
    <source>
        <dbReference type="ARBA" id="ARBA00022692"/>
    </source>
</evidence>
<evidence type="ECO:0000256" key="1">
    <source>
        <dbReference type="ARBA" id="ARBA00004651"/>
    </source>
</evidence>
<keyword evidence="5 8" id="KW-0812">Transmembrane</keyword>
<gene>
    <name evidence="9" type="ORF">SAMN05216271_3571</name>
</gene>
<feature type="transmembrane region" description="Helical" evidence="8">
    <location>
        <begin position="156"/>
        <end position="177"/>
    </location>
</feature>
<dbReference type="STRING" id="472181.SAMN05216271_3571"/>
<dbReference type="RefSeq" id="WP_092288166.1">
    <property type="nucleotide sequence ID" value="NZ_LT629763.1"/>
</dbReference>
<organism evidence="9 10">
    <name type="scientific">Halopseudomonas sabulinigri</name>
    <dbReference type="NCBI Taxonomy" id="472181"/>
    <lineage>
        <taxon>Bacteria</taxon>
        <taxon>Pseudomonadati</taxon>
        <taxon>Pseudomonadota</taxon>
        <taxon>Gammaproteobacteria</taxon>
        <taxon>Pseudomonadales</taxon>
        <taxon>Pseudomonadaceae</taxon>
        <taxon>Halopseudomonas</taxon>
    </lineage>
</organism>
<protein>
    <submittedName>
        <fullName evidence="9">Putative permease</fullName>
    </submittedName>
</protein>
<evidence type="ECO:0000256" key="4">
    <source>
        <dbReference type="ARBA" id="ARBA00022475"/>
    </source>
</evidence>
<proteinExistence type="inferred from homology"/>
<feature type="transmembrane region" description="Helical" evidence="8">
    <location>
        <begin position="279"/>
        <end position="301"/>
    </location>
</feature>
<sequence>MLKVFQGWVQRYFSDEEAVVLAVVLALGFAIIITFGGKLAPLLTGVVLAYLLQGLVTRLQRWHLPHWMAVWLVFLVFLGALAALLGVVLPLVWRQMLNLFNEAPRMIGEWQAQLMHLPELYPSIVSETQIERLIASVNGEVGEFGQWVLSQSLSSLPFIVTMLVYLVLVPILVFFFLKDSQQLTGWLVRHLPRERRLMKLVWLEMNEQIGNYIRGKATEILIVGAVTYICFAILGVNYAALLAVLVGLSVLVPYIGATVATIPVAMIGLFQWGLSNEFMVLMVVYGVIQMLDGNVLVPILFSEAVNLHPVAIIAAVLIFGGLWGFWGVFFAIPLATLFKAVLYAWPRGLEAASDGAAHSDTVVVVDP</sequence>
<evidence type="ECO:0000256" key="7">
    <source>
        <dbReference type="ARBA" id="ARBA00023136"/>
    </source>
</evidence>
<name>A0A1H1XJE6_9GAMM</name>
<dbReference type="AlphaFoldDB" id="A0A1H1XJE6"/>
<dbReference type="GO" id="GO:0005886">
    <property type="term" value="C:plasma membrane"/>
    <property type="evidence" value="ECO:0007669"/>
    <property type="project" value="UniProtKB-SubCell"/>
</dbReference>
<dbReference type="Pfam" id="PF01594">
    <property type="entry name" value="AI-2E_transport"/>
    <property type="match status" value="1"/>
</dbReference>
<evidence type="ECO:0000256" key="2">
    <source>
        <dbReference type="ARBA" id="ARBA00009773"/>
    </source>
</evidence>
<feature type="transmembrane region" description="Helical" evidence="8">
    <location>
        <begin position="69"/>
        <end position="93"/>
    </location>
</feature>
<evidence type="ECO:0000313" key="9">
    <source>
        <dbReference type="EMBL" id="SDT09425.1"/>
    </source>
</evidence>
<keyword evidence="6 8" id="KW-1133">Transmembrane helix</keyword>
<keyword evidence="7 8" id="KW-0472">Membrane</keyword>
<keyword evidence="4" id="KW-1003">Cell membrane</keyword>
<feature type="transmembrane region" description="Helical" evidence="8">
    <location>
        <begin position="251"/>
        <end position="272"/>
    </location>
</feature>
<dbReference type="PANTHER" id="PTHR21716">
    <property type="entry name" value="TRANSMEMBRANE PROTEIN"/>
    <property type="match status" value="1"/>
</dbReference>
<accession>A0A1H1XJE6</accession>
<feature type="transmembrane region" description="Helical" evidence="8">
    <location>
        <begin position="220"/>
        <end position="245"/>
    </location>
</feature>
<dbReference type="GO" id="GO:0055085">
    <property type="term" value="P:transmembrane transport"/>
    <property type="evidence" value="ECO:0007669"/>
    <property type="project" value="TreeGrafter"/>
</dbReference>
<dbReference type="PANTHER" id="PTHR21716:SF53">
    <property type="entry name" value="PERMEASE PERM-RELATED"/>
    <property type="match status" value="1"/>
</dbReference>
<dbReference type="EMBL" id="LT629763">
    <property type="protein sequence ID" value="SDT09425.1"/>
    <property type="molecule type" value="Genomic_DNA"/>
</dbReference>
<dbReference type="InterPro" id="IPR002549">
    <property type="entry name" value="AI-2E-like"/>
</dbReference>
<comment type="similarity">
    <text evidence="2">Belongs to the autoinducer-2 exporter (AI-2E) (TC 2.A.86) family.</text>
</comment>
<reference evidence="10" key="1">
    <citation type="submission" date="2016-10" db="EMBL/GenBank/DDBJ databases">
        <authorList>
            <person name="Varghese N."/>
            <person name="Submissions S."/>
        </authorList>
    </citation>
    <scope>NUCLEOTIDE SEQUENCE [LARGE SCALE GENOMIC DNA]</scope>
    <source>
        <strain evidence="10">JCM 14963</strain>
    </source>
</reference>
<dbReference type="Proteomes" id="UP000243413">
    <property type="component" value="Chromosome I"/>
</dbReference>
<feature type="transmembrane region" description="Helical" evidence="8">
    <location>
        <begin position="307"/>
        <end position="332"/>
    </location>
</feature>
<comment type="subcellular location">
    <subcellularLocation>
        <location evidence="1">Cell membrane</location>
        <topology evidence="1">Multi-pass membrane protein</topology>
    </subcellularLocation>
</comment>
<feature type="transmembrane region" description="Helical" evidence="8">
    <location>
        <begin position="39"/>
        <end position="57"/>
    </location>
</feature>
<keyword evidence="3" id="KW-0813">Transport</keyword>
<evidence type="ECO:0000256" key="6">
    <source>
        <dbReference type="ARBA" id="ARBA00022989"/>
    </source>
</evidence>